<sequence>MALGDIYGDCKAETNADDGGDTRGELYGDDSIELFMFGEAKSEHMIGVEVSLLLLSGCCFQQEVELVLMLHYGLIEFYPIKKILLNLDC</sequence>
<gene>
    <name evidence="1" type="ORF">LWI28_010506</name>
</gene>
<dbReference type="AlphaFoldDB" id="A0AAD5J5A2"/>
<accession>A0AAD5J5A2</accession>
<evidence type="ECO:0000313" key="1">
    <source>
        <dbReference type="EMBL" id="KAI9185772.1"/>
    </source>
</evidence>
<evidence type="ECO:0000313" key="2">
    <source>
        <dbReference type="Proteomes" id="UP001064489"/>
    </source>
</evidence>
<protein>
    <submittedName>
        <fullName evidence="1">Uncharacterized protein</fullName>
    </submittedName>
</protein>
<reference evidence="1" key="2">
    <citation type="submission" date="2023-02" db="EMBL/GenBank/DDBJ databases">
        <authorList>
            <person name="Swenson N.G."/>
            <person name="Wegrzyn J.L."/>
            <person name="Mcevoy S.L."/>
        </authorList>
    </citation>
    <scope>NUCLEOTIDE SEQUENCE</scope>
    <source>
        <strain evidence="1">91603</strain>
        <tissue evidence="1">Leaf</tissue>
    </source>
</reference>
<keyword evidence="2" id="KW-1185">Reference proteome</keyword>
<dbReference type="EMBL" id="JAJSOW010000100">
    <property type="protein sequence ID" value="KAI9185772.1"/>
    <property type="molecule type" value="Genomic_DNA"/>
</dbReference>
<proteinExistence type="predicted"/>
<dbReference type="Proteomes" id="UP001064489">
    <property type="component" value="Chromosome 3"/>
</dbReference>
<comment type="caution">
    <text evidence="1">The sequence shown here is derived from an EMBL/GenBank/DDBJ whole genome shotgun (WGS) entry which is preliminary data.</text>
</comment>
<organism evidence="1 2">
    <name type="scientific">Acer negundo</name>
    <name type="common">Box elder</name>
    <dbReference type="NCBI Taxonomy" id="4023"/>
    <lineage>
        <taxon>Eukaryota</taxon>
        <taxon>Viridiplantae</taxon>
        <taxon>Streptophyta</taxon>
        <taxon>Embryophyta</taxon>
        <taxon>Tracheophyta</taxon>
        <taxon>Spermatophyta</taxon>
        <taxon>Magnoliopsida</taxon>
        <taxon>eudicotyledons</taxon>
        <taxon>Gunneridae</taxon>
        <taxon>Pentapetalae</taxon>
        <taxon>rosids</taxon>
        <taxon>malvids</taxon>
        <taxon>Sapindales</taxon>
        <taxon>Sapindaceae</taxon>
        <taxon>Hippocastanoideae</taxon>
        <taxon>Acereae</taxon>
        <taxon>Acer</taxon>
    </lineage>
</organism>
<name>A0AAD5J5A2_ACENE</name>
<reference evidence="1" key="1">
    <citation type="journal article" date="2022" name="Plant J.">
        <title>Strategies of tolerance reflected in two North American maple genomes.</title>
        <authorList>
            <person name="McEvoy S.L."/>
            <person name="Sezen U.U."/>
            <person name="Trouern-Trend A."/>
            <person name="McMahon S.M."/>
            <person name="Schaberg P.G."/>
            <person name="Yang J."/>
            <person name="Wegrzyn J.L."/>
            <person name="Swenson N.G."/>
        </authorList>
    </citation>
    <scope>NUCLEOTIDE SEQUENCE</scope>
    <source>
        <strain evidence="1">91603</strain>
    </source>
</reference>